<dbReference type="RefSeq" id="WP_132170403.1">
    <property type="nucleotide sequence ID" value="NZ_SMKX01000066.1"/>
</dbReference>
<dbReference type="Gene3D" id="3.40.630.30">
    <property type="match status" value="1"/>
</dbReference>
<dbReference type="PANTHER" id="PTHR43877:SF1">
    <property type="entry name" value="ACETYLTRANSFERASE"/>
    <property type="match status" value="1"/>
</dbReference>
<protein>
    <submittedName>
        <fullName evidence="4">GNAT family N-acetyltransferase</fullName>
    </submittedName>
</protein>
<dbReference type="OrthoDB" id="9799092at2"/>
<evidence type="ECO:0000256" key="1">
    <source>
        <dbReference type="ARBA" id="ARBA00022679"/>
    </source>
</evidence>
<dbReference type="AlphaFoldDB" id="A0A4R4ZI27"/>
<name>A0A4R4ZI27_9ACTN</name>
<dbReference type="EMBL" id="SMKX01000066">
    <property type="protein sequence ID" value="TDD57750.1"/>
    <property type="molecule type" value="Genomic_DNA"/>
</dbReference>
<evidence type="ECO:0000313" key="4">
    <source>
        <dbReference type="EMBL" id="TDD57750.1"/>
    </source>
</evidence>
<comment type="caution">
    <text evidence="4">The sequence shown here is derived from an EMBL/GenBank/DDBJ whole genome shotgun (WGS) entry which is preliminary data.</text>
</comment>
<dbReference type="Pfam" id="PF00583">
    <property type="entry name" value="Acetyltransf_1"/>
    <property type="match status" value="1"/>
</dbReference>
<dbReference type="InterPro" id="IPR000182">
    <property type="entry name" value="GNAT_dom"/>
</dbReference>
<organism evidence="4 5">
    <name type="scientific">Kribbella antibiotica</name>
    <dbReference type="NCBI Taxonomy" id="190195"/>
    <lineage>
        <taxon>Bacteria</taxon>
        <taxon>Bacillati</taxon>
        <taxon>Actinomycetota</taxon>
        <taxon>Actinomycetes</taxon>
        <taxon>Propionibacteriales</taxon>
        <taxon>Kribbellaceae</taxon>
        <taxon>Kribbella</taxon>
    </lineage>
</organism>
<dbReference type="CDD" id="cd04301">
    <property type="entry name" value="NAT_SF"/>
    <property type="match status" value="1"/>
</dbReference>
<evidence type="ECO:0000313" key="5">
    <source>
        <dbReference type="Proteomes" id="UP000295124"/>
    </source>
</evidence>
<dbReference type="PANTHER" id="PTHR43877">
    <property type="entry name" value="AMINOALKYLPHOSPHONATE N-ACETYLTRANSFERASE-RELATED-RELATED"/>
    <property type="match status" value="1"/>
</dbReference>
<evidence type="ECO:0000259" key="3">
    <source>
        <dbReference type="PROSITE" id="PS51186"/>
    </source>
</evidence>
<gene>
    <name evidence="4" type="ORF">E1263_22205</name>
</gene>
<dbReference type="InterPro" id="IPR016181">
    <property type="entry name" value="Acyl_CoA_acyltransferase"/>
</dbReference>
<keyword evidence="2" id="KW-0012">Acyltransferase</keyword>
<keyword evidence="5" id="KW-1185">Reference proteome</keyword>
<dbReference type="SUPFAM" id="SSF55729">
    <property type="entry name" value="Acyl-CoA N-acyltransferases (Nat)"/>
    <property type="match status" value="1"/>
</dbReference>
<dbReference type="PROSITE" id="PS51186">
    <property type="entry name" value="GNAT"/>
    <property type="match status" value="1"/>
</dbReference>
<dbReference type="Proteomes" id="UP000295124">
    <property type="component" value="Unassembled WGS sequence"/>
</dbReference>
<evidence type="ECO:0000256" key="2">
    <source>
        <dbReference type="ARBA" id="ARBA00023315"/>
    </source>
</evidence>
<feature type="domain" description="N-acetyltransferase" evidence="3">
    <location>
        <begin position="7"/>
        <end position="162"/>
    </location>
</feature>
<dbReference type="InterPro" id="IPR050832">
    <property type="entry name" value="Bact_Acetyltransf"/>
</dbReference>
<sequence>MPDERNLRVDVATVGDLDDLVRLETNLFNEDAGSHDALVDISWPDRHARQDFARLMANESALVLVARYDERVVGHLVGYLTGPSPTRFDRRTAEIRSLYVDASARSAGVGQELVRHFTSWARSHAAAAIAVTAYAANHSARTFYDKLGFTEQSVVLRAAIDQ</sequence>
<keyword evidence="1 4" id="KW-0808">Transferase</keyword>
<dbReference type="GO" id="GO:0016747">
    <property type="term" value="F:acyltransferase activity, transferring groups other than amino-acyl groups"/>
    <property type="evidence" value="ECO:0007669"/>
    <property type="project" value="InterPro"/>
</dbReference>
<proteinExistence type="predicted"/>
<reference evidence="4 5" key="1">
    <citation type="submission" date="2019-03" db="EMBL/GenBank/DDBJ databases">
        <title>Draft genome sequences of novel Actinobacteria.</title>
        <authorList>
            <person name="Sahin N."/>
            <person name="Ay H."/>
            <person name="Saygin H."/>
        </authorList>
    </citation>
    <scope>NUCLEOTIDE SEQUENCE [LARGE SCALE GENOMIC DNA]</scope>
    <source>
        <strain evidence="4 5">JCM 13523</strain>
    </source>
</reference>
<accession>A0A4R4ZI27</accession>